<dbReference type="SMART" id="SM00060">
    <property type="entry name" value="FN3"/>
    <property type="match status" value="5"/>
</dbReference>
<dbReference type="Pfam" id="PF00041">
    <property type="entry name" value="fn3"/>
    <property type="match status" value="1"/>
</dbReference>
<dbReference type="InterPro" id="IPR049366">
    <property type="entry name" value="RGL11_C"/>
</dbReference>
<dbReference type="InterPro" id="IPR008979">
    <property type="entry name" value="Galactose-bd-like_sf"/>
</dbReference>
<dbReference type="PROSITE" id="PS00018">
    <property type="entry name" value="EF_HAND_1"/>
    <property type="match status" value="1"/>
</dbReference>
<reference evidence="3 4" key="1">
    <citation type="submission" date="2020-08" db="EMBL/GenBank/DDBJ databases">
        <title>Genomic Encyclopedia of Type Strains, Phase III (KMG-III): the genomes of soil and plant-associated and newly described type strains.</title>
        <authorList>
            <person name="Whitman W."/>
        </authorList>
    </citation>
    <scope>NUCLEOTIDE SEQUENCE [LARGE SCALE GENOMIC DNA]</scope>
    <source>
        <strain evidence="3 4">CECT 5862</strain>
    </source>
</reference>
<protein>
    <submittedName>
        <fullName evidence="3">Fibronectin type 3 domain-containing protein</fullName>
    </submittedName>
</protein>
<keyword evidence="4" id="KW-1185">Reference proteome</keyword>
<gene>
    <name evidence="3" type="ORF">FHS18_004243</name>
</gene>
<dbReference type="InterPro" id="IPR036514">
    <property type="entry name" value="SGNH_hydro_sf"/>
</dbReference>
<feature type="domain" description="Fibronectin type-III" evidence="2">
    <location>
        <begin position="994"/>
        <end position="1086"/>
    </location>
</feature>
<dbReference type="Gene3D" id="2.60.40.680">
    <property type="match status" value="1"/>
</dbReference>
<dbReference type="SUPFAM" id="SSF49384">
    <property type="entry name" value="Carbohydrate-binding domain"/>
    <property type="match status" value="1"/>
</dbReference>
<dbReference type="InterPro" id="IPR049033">
    <property type="entry name" value="AGA-YXIM_GBD"/>
</dbReference>
<dbReference type="InterPro" id="IPR008965">
    <property type="entry name" value="CBM2/CBM3_carb-bd_dom_sf"/>
</dbReference>
<feature type="domain" description="Fibronectin type-III" evidence="2">
    <location>
        <begin position="758"/>
        <end position="845"/>
    </location>
</feature>
<dbReference type="CDD" id="cd08547">
    <property type="entry name" value="Type_II_cohesin"/>
    <property type="match status" value="1"/>
</dbReference>
<dbReference type="SUPFAM" id="SSF49265">
    <property type="entry name" value="Fibronectin type III"/>
    <property type="match status" value="3"/>
</dbReference>
<dbReference type="InterPro" id="IPR013783">
    <property type="entry name" value="Ig-like_fold"/>
</dbReference>
<dbReference type="InterPro" id="IPR002102">
    <property type="entry name" value="Cohesin_dom"/>
</dbReference>
<dbReference type="Gene3D" id="2.60.40.10">
    <property type="entry name" value="Immunoglobulins"/>
    <property type="match status" value="7"/>
</dbReference>
<dbReference type="CDD" id="cd00063">
    <property type="entry name" value="FN3"/>
    <property type="match status" value="2"/>
</dbReference>
<feature type="domain" description="Fibronectin type-III" evidence="2">
    <location>
        <begin position="185"/>
        <end position="278"/>
    </location>
</feature>
<dbReference type="Pfam" id="PF18370">
    <property type="entry name" value="RGI_lyase"/>
    <property type="match status" value="1"/>
</dbReference>
<dbReference type="Pfam" id="PF21348">
    <property type="entry name" value="RGL11_C"/>
    <property type="match status" value="1"/>
</dbReference>
<dbReference type="Gene3D" id="1.20.1270.90">
    <property type="entry name" value="AF1782-like"/>
    <property type="match status" value="1"/>
</dbReference>
<dbReference type="Gene3D" id="3.40.50.1110">
    <property type="entry name" value="SGNH hydrolase"/>
    <property type="match status" value="1"/>
</dbReference>
<dbReference type="Gene3D" id="1.10.1330.10">
    <property type="entry name" value="Dockerin domain"/>
    <property type="match status" value="1"/>
</dbReference>
<dbReference type="InterPro" id="IPR018247">
    <property type="entry name" value="EF_Hand_1_Ca_BS"/>
</dbReference>
<dbReference type="PROSITE" id="PS50853">
    <property type="entry name" value="FN3"/>
    <property type="match status" value="4"/>
</dbReference>
<feature type="domain" description="Fibronectin type-III" evidence="2">
    <location>
        <begin position="284"/>
        <end position="373"/>
    </location>
</feature>
<dbReference type="InterPro" id="IPR036439">
    <property type="entry name" value="Dockerin_dom_sf"/>
</dbReference>
<dbReference type="GO" id="GO:0030246">
    <property type="term" value="F:carbohydrate binding"/>
    <property type="evidence" value="ECO:0007669"/>
    <property type="project" value="InterPro"/>
</dbReference>
<dbReference type="InterPro" id="IPR003961">
    <property type="entry name" value="FN3_dom"/>
</dbReference>
<dbReference type="PANTHER" id="PTHR43118">
    <property type="entry name" value="RHAMNOGALACTURONAN LYASE (EUROFUNG)"/>
    <property type="match status" value="1"/>
</dbReference>
<dbReference type="InterPro" id="IPR041624">
    <property type="entry name" value="RGI_lyase"/>
</dbReference>
<proteinExistence type="predicted"/>
<dbReference type="InterPro" id="IPR002048">
    <property type="entry name" value="EF_hand_dom"/>
</dbReference>
<dbReference type="PANTHER" id="PTHR43118:SF1">
    <property type="entry name" value="RHAMNOGALACTURONAN LYASE (EUROFUNG)"/>
    <property type="match status" value="1"/>
</dbReference>
<dbReference type="SUPFAM" id="SSF69318">
    <property type="entry name" value="Integrin alpha N-terminal domain"/>
    <property type="match status" value="1"/>
</dbReference>
<dbReference type="GO" id="GO:0016788">
    <property type="term" value="F:hydrolase activity, acting on ester bonds"/>
    <property type="evidence" value="ECO:0007669"/>
    <property type="project" value="InterPro"/>
</dbReference>
<dbReference type="CDD" id="cd10318">
    <property type="entry name" value="RGL11"/>
    <property type="match status" value="1"/>
</dbReference>
<dbReference type="SUPFAM" id="SSF52266">
    <property type="entry name" value="SGNH hydrolase"/>
    <property type="match status" value="1"/>
</dbReference>
<comment type="caution">
    <text evidence="3">The sequence shown here is derived from an EMBL/GenBank/DDBJ whole genome shotgun (WGS) entry which is preliminary data.</text>
</comment>
<dbReference type="GO" id="GO:0000272">
    <property type="term" value="P:polysaccharide catabolic process"/>
    <property type="evidence" value="ECO:0007669"/>
    <property type="project" value="InterPro"/>
</dbReference>
<dbReference type="Gene3D" id="2.60.120.430">
    <property type="entry name" value="Galactose-binding lectin"/>
    <property type="match status" value="3"/>
</dbReference>
<dbReference type="InterPro" id="IPR001087">
    <property type="entry name" value="GDSL"/>
</dbReference>
<evidence type="ECO:0000313" key="4">
    <source>
        <dbReference type="Proteomes" id="UP000570361"/>
    </source>
</evidence>
<sequence length="2147" mass="228848">MKKKTKKALVTMLSAAMISTTVIPSAVPYASADTPQLIKKFDFGTKTSPVMEGYIGVHDSLLYTADLGYGLEASVVSRLRSGGDDATNDFILGTAYVFKVDLPNGEYDVTVYSGDLLTGTSTTKTTIALEGETKGTVSSRQAITQATYRAVVTDGQLTVNVSGTGAGGYLNALVIEQVVQKAPATPTGLAVTSIQAGAATSSVALQWDSVAEAASYNVYRKEAGAESFTKLGSVTNAAAYTDTTVAVGNTYEYQVTAVGASSLESAPSGSVSAEVKLPEIAPVAPINLAATSVTDAGIQLSWSAAEYATSYTIYRSDAAEGTYTEIGTNTSPTYTDSSADTSKVWHYKVKAANAHGTSDYSAAAASSIYTPPAELPEGAIKLDFGSGAVADGYIGVAASTAYTPSLHYGFADPSKVTAEDRGTGDAIKSDFVSPQDTSFHIDLPNGDYKVELVAGDAADASEIAIKAETIQKVQTTSKVAGEYLEMEFKIALVDGQLNLDFAGAAPKLNALIITKLDERTAGQEPNVYIAGDSTVQTYDPYWEPEAGWGQMLPRFFNDDVTFTNKAIGGRSSKSFIVEGRLDEILLAIKPGDYFLIQFGHNDATISVPERYASVPDYKNYLKTYVNGARQRGATPILVTPMGRRDFNETTGKFNVSFPEYVAGMKEVAEELNVPLVDLSTLSVAYYDSIGPAASLSVFLHVEPGIYGAFPNGSADNTHFQEYGAIQLARLLSGGIQELDLPLADYVQDIEPPAEVPAKPTGVIAGSISNAGAVLKWNEVEQTDIYKIYRKLASDTEYTMVGTATVPTITLGGMSEGQTYNVYVTAVNGKGESAASEPVTITTKAAAYRYDMGAATSPVMAGYTPVTLDTLYTRELGYGLTMNAGMITRDRGTSAAENNDLIRDWLGYFNNTWEFKVDLPNGAYAVKAYVGDLLGSARTTIAIEGKDFGTVSAAKNSVAEKVISEVQVRDGQMNMVFGGSTGIINGIEITPILQSPTDVRLDNLQLDQDPPLVTLSWKGPADAESYNVYRTSEVSSTPELLGMVNTTAFTDITADLGMSYTYTVTSLDSAGFETVPSNPLQVSTIDPEQQRPAVPTGLAQTAIHKNDVSFSWNKIDNAITYAVFRASKADGTYSLIGKTRDTSFTDTTVLTTVPYYYKVAAINAGGVSELSQALATEAVTQLYRQMEYLDRAPVAVKREDGVYIGWKLLGTDSEAIAFNVYRDGVKLNDAPITDSTNFLDEAGTATSKYQIISVLSGAEQAATKQFAAWEQNYLSIPLQKPADDYTKDGQPYSYVAGDASVGDLDGDGTYEIVQMWSPTNQKDNSQAGITGIVYLDAYRMDGTRLWRINLGPNIRAGAHYSPFMVYDLDGDGKAEVTLKTADGTVDGQGTVIGDATADYRNSTGYVLLGNEYLTVFNGLTGAAIDTVNYDPPRGDVSSWGDAYGNRVDRFLASVAYLDGEHPSLVFSRGYYTRTVIAAYDLKDGKLTKRWKFDSNDEAYGSAYTAQGNHNMSVGDYDGDGKDEITFGAMGIDDDGKPLYNTGLGHGDALHVGDLDPTRPGKEVFDVHEHTDSPYGMDFRDAATGEILWGVHTGIDTGRGMSADIDPNHIGEEVWSATITNEQHIPITGLYNARGELLSTTVPSSTNFGIWWDGDLLRELLDGTRIDKWDYVNTTTNTVFKPEGVASNNSTKANPNLQADLFGDWREEVIWRTTDSTELRIYTTTDLTDYRIHTLMHDPDYRLAVAWQNSGYNQPPHPSFYLGAGMTAPPAPRITVVGGPTGTEDTTAPVLTGLNDRQLRESDTLKIEVSASDAESGIESLSITLDGTPVEVGQEIPLSGLKGTHTLTATAVNKSGLTTTGSATIQVYGAGELYASISGSPANVLGGSEFATDYTLHNIADGIYAQDITVSYDADAIEFVGAASLVEGFQLLTVDSDTPGRIRIIAASQGESSAIDEDTTLIKLNWKAKVLAEPVSTAISFANTASTGTGAESQVAAASAGIQIQPGADKTVLASLLASAQEQFDKAKIGTKPGQYSQQAKDAFGAAIAQAAAIAEDDFATSVQVAQAVERLTAAMNAFAASVVVAQPGDSNQDGAYTIGDLGIVAAAYGKTNEDPQWIAVYQHYDLDHDNVIDLDDLVIVAQGILQTP</sequence>
<dbReference type="CDD" id="cd01821">
    <property type="entry name" value="Rhamnogalacturan_acetylesterase_like"/>
    <property type="match status" value="1"/>
</dbReference>
<dbReference type="InterPro" id="IPR037459">
    <property type="entry name" value="RhgT-like"/>
</dbReference>
<organism evidence="3 4">
    <name type="scientific">Paenibacillus phyllosphaerae</name>
    <dbReference type="NCBI Taxonomy" id="274593"/>
    <lineage>
        <taxon>Bacteria</taxon>
        <taxon>Bacillati</taxon>
        <taxon>Bacillota</taxon>
        <taxon>Bacilli</taxon>
        <taxon>Bacillales</taxon>
        <taxon>Paenibacillaceae</taxon>
        <taxon>Paenibacillus</taxon>
    </lineage>
</organism>
<dbReference type="RefSeq" id="WP_183602148.1">
    <property type="nucleotide sequence ID" value="NZ_JACHXK010000010.1"/>
</dbReference>
<accession>A0A7W5FPB0</accession>
<evidence type="ECO:0000259" key="1">
    <source>
        <dbReference type="PROSITE" id="PS50222"/>
    </source>
</evidence>
<dbReference type="InterPro" id="IPR034641">
    <property type="entry name" value="RGL11"/>
</dbReference>
<dbReference type="Pfam" id="PF00963">
    <property type="entry name" value="Cohesin"/>
    <property type="match status" value="1"/>
</dbReference>
<evidence type="ECO:0000313" key="3">
    <source>
        <dbReference type="EMBL" id="MBB3112165.1"/>
    </source>
</evidence>
<dbReference type="PROSITE" id="PS50222">
    <property type="entry name" value="EF_HAND_2"/>
    <property type="match status" value="1"/>
</dbReference>
<dbReference type="EMBL" id="JACHXK010000010">
    <property type="protein sequence ID" value="MBB3112165.1"/>
    <property type="molecule type" value="Genomic_DNA"/>
</dbReference>
<dbReference type="Pfam" id="PF21254">
    <property type="entry name" value="AGA-YXIM_GBD"/>
    <property type="match status" value="3"/>
</dbReference>
<name>A0A7W5FPB0_9BACL</name>
<dbReference type="Pfam" id="PF00657">
    <property type="entry name" value="Lipase_GDSL"/>
    <property type="match status" value="1"/>
</dbReference>
<dbReference type="InterPro" id="IPR036116">
    <property type="entry name" value="FN3_sf"/>
</dbReference>
<dbReference type="InterPro" id="IPR028994">
    <property type="entry name" value="Integrin_alpha_N"/>
</dbReference>
<feature type="domain" description="EF-hand" evidence="1">
    <location>
        <begin position="2111"/>
        <end position="2146"/>
    </location>
</feature>
<dbReference type="GO" id="GO:0005509">
    <property type="term" value="F:calcium ion binding"/>
    <property type="evidence" value="ECO:0007669"/>
    <property type="project" value="InterPro"/>
</dbReference>
<dbReference type="Proteomes" id="UP000570361">
    <property type="component" value="Unassembled WGS sequence"/>
</dbReference>
<dbReference type="SUPFAM" id="SSF49785">
    <property type="entry name" value="Galactose-binding domain-like"/>
    <property type="match status" value="3"/>
</dbReference>
<evidence type="ECO:0000259" key="2">
    <source>
        <dbReference type="PROSITE" id="PS50853"/>
    </source>
</evidence>